<feature type="transmembrane region" description="Helical" evidence="1">
    <location>
        <begin position="117"/>
        <end position="142"/>
    </location>
</feature>
<gene>
    <name evidence="2" type="ORF">NSA47_11935</name>
</gene>
<keyword evidence="1" id="KW-0812">Transmembrane</keyword>
<dbReference type="EMBL" id="JANKAS010000012">
    <property type="protein sequence ID" value="MCR1899686.1"/>
    <property type="molecule type" value="Genomic_DNA"/>
</dbReference>
<protein>
    <submittedName>
        <fullName evidence="2">Uncharacterized protein</fullName>
    </submittedName>
</protein>
<organism evidence="2 3">
    <name type="scientific">Irregularibacter muris</name>
    <dbReference type="NCBI Taxonomy" id="1796619"/>
    <lineage>
        <taxon>Bacteria</taxon>
        <taxon>Bacillati</taxon>
        <taxon>Bacillota</taxon>
        <taxon>Clostridia</taxon>
        <taxon>Eubacteriales</taxon>
        <taxon>Eubacteriaceae</taxon>
        <taxon>Irregularibacter</taxon>
    </lineage>
</organism>
<feature type="transmembrane region" description="Helical" evidence="1">
    <location>
        <begin position="172"/>
        <end position="192"/>
    </location>
</feature>
<name>A0AAE3L043_9FIRM</name>
<feature type="transmembrane region" description="Helical" evidence="1">
    <location>
        <begin position="204"/>
        <end position="226"/>
    </location>
</feature>
<comment type="caution">
    <text evidence="2">The sequence shown here is derived from an EMBL/GenBank/DDBJ whole genome shotgun (WGS) entry which is preliminary data.</text>
</comment>
<feature type="transmembrane region" description="Helical" evidence="1">
    <location>
        <begin position="21"/>
        <end position="39"/>
    </location>
</feature>
<keyword evidence="1" id="KW-1133">Transmembrane helix</keyword>
<proteinExistence type="predicted"/>
<feature type="transmembrane region" description="Helical" evidence="1">
    <location>
        <begin position="246"/>
        <end position="267"/>
    </location>
</feature>
<evidence type="ECO:0000256" key="1">
    <source>
        <dbReference type="SAM" id="Phobius"/>
    </source>
</evidence>
<keyword evidence="3" id="KW-1185">Reference proteome</keyword>
<keyword evidence="1" id="KW-0472">Membrane</keyword>
<accession>A0AAE3L043</accession>
<dbReference type="RefSeq" id="WP_257532296.1">
    <property type="nucleotide sequence ID" value="NZ_JANKAS010000012.1"/>
</dbReference>
<dbReference type="Proteomes" id="UP001205748">
    <property type="component" value="Unassembled WGS sequence"/>
</dbReference>
<sequence length="279" mass="32135">MKTKFTKLIKRDLIFGFENNKYKFIGVTFIFIAVIWINIANIQGAAFELGMSSKDINFTDLFFSLFKGIDYNALPLPVNWILIHIYVTYLIGSYCYDDLSEDSAHAIVRMGHRRGIWISKVIWMIATVMVFYLILLAILLIFSTTMFELSFQWSNFSKESILATLQSNYSGIQFVLLTLCIYILASITTSILQMLISFIVKPAYIYLINISMLVISLYINQFMLPIQGSLLLRQNIFDGMYPINPINTIVYNLAVFILVLIIGSIYIRKFDMLVSQKTD</sequence>
<evidence type="ECO:0000313" key="3">
    <source>
        <dbReference type="Proteomes" id="UP001205748"/>
    </source>
</evidence>
<evidence type="ECO:0000313" key="2">
    <source>
        <dbReference type="EMBL" id="MCR1899686.1"/>
    </source>
</evidence>
<reference evidence="2" key="1">
    <citation type="submission" date="2022-07" db="EMBL/GenBank/DDBJ databases">
        <title>Enhanced cultured diversity of the mouse gut microbiota enables custom-made synthetic communities.</title>
        <authorList>
            <person name="Afrizal A."/>
        </authorList>
    </citation>
    <scope>NUCLEOTIDE SEQUENCE</scope>
    <source>
        <strain evidence="2">DSM 28593</strain>
    </source>
</reference>
<dbReference type="AlphaFoldDB" id="A0AAE3L043"/>